<dbReference type="InterPro" id="IPR000253">
    <property type="entry name" value="FHA_dom"/>
</dbReference>
<evidence type="ECO:0000256" key="3">
    <source>
        <dbReference type="SAM" id="MobiDB-lite"/>
    </source>
</evidence>
<evidence type="ECO:0000256" key="2">
    <source>
        <dbReference type="SAM" id="Coils"/>
    </source>
</evidence>
<dbReference type="SMART" id="SM00129">
    <property type="entry name" value="KISc"/>
    <property type="match status" value="1"/>
</dbReference>
<evidence type="ECO:0000313" key="5">
    <source>
        <dbReference type="EMBL" id="GMI00073.1"/>
    </source>
</evidence>
<feature type="domain" description="Kinesin motor" evidence="4">
    <location>
        <begin position="2"/>
        <end position="393"/>
    </location>
</feature>
<gene>
    <name evidence="5" type="ORF">TrVE_jg14306</name>
</gene>
<dbReference type="SUPFAM" id="SSF49879">
    <property type="entry name" value="SMAD/FHA domain"/>
    <property type="match status" value="1"/>
</dbReference>
<dbReference type="Gene3D" id="2.60.200.20">
    <property type="match status" value="1"/>
</dbReference>
<dbReference type="EMBL" id="BRXX01000242">
    <property type="protein sequence ID" value="GMI00073.1"/>
    <property type="molecule type" value="Genomic_DNA"/>
</dbReference>
<sequence>MSMEVFLRVRPPTSSEKEVGKETLLTYDEKNTSLILKEKETYKVGKGNGRASPTNEVSSKSFMFSDVFYESEESTAEERQKNQGEFYDAIVPLLTRRALNSQDSTLITLGPPKSGKSYTFHSSHGGSSDSEAEMSSKHDCYSTPIKVSSDDVVKSKGCGLFPKFVGDLFLAAKKSSNLRHACLSLSIFQIYNEKITDLLAPSLPHSAVELFHSKALGSYVTNVTTHMCKSTKNAIELYEQALCVNAWLLQCNRRCQENGAILCIEVKLIHEVAGTPTICGQTRLVEVGGFESPPEVLDVGDRLSRNSKVGLGFECLKKCMTHLGSHETSPDYRSSILTYWLRESLGGRKEGQDLKEFQDAHKTIFVGCLSPSDPGCLPVLKSLDKINSYIERLTERVDKFKQQQSLKESRGQVSKSRSQARVTMRQSTGSADDTKSAVNDMLSSGFFVARNHGREIEEEVEEIIEKERERIATEKEEEERQKREKEEELIRLGVKKPKKKVPSFLAKLDAPKAGESKDADDPDNDLHTFNYEIQKKIESLNKIKDDIEIPLKNKVIATKDMAEQRLHWFLAKRTLALGPEKAVDNPYLVSLSSDCFMNGKVRYAIGMGKFTVGRRDALTVINMPLGGSGVDSNHCEITNNNGMLFLKTENDVYVNGIAENDVGLHHGDTVCIGSAHVFKVWNRNEIQEKRDSGDSILIKQIERQLVLPTLESELEMMVDQNVLDLQKQSRRHWQKFNSTKQQLTDEAARCELILNAVQEGRTKKGDVDVAAVESTRGDCETAILDMDDWKRLHDKILYEKVLEMYHVMAEVNEIGEELEKFMVFEVGLVAVGGPKNEAEKGMLDNDDEEKKDDSISLLAKPSLTSGLMDVAALDIPQFKPFPAEFWVKVKYTTGENPEELWHMHKFYNRLEGMREMFSTYLDCGKDLMRLSKRIPAVIDPFYEPPNDSLIGVAYCFLDALSYMVEIHESVTVINFKGKLVGEIEIEVFPQMEDNGGVYKEAAGDGDEVDFTSQEFVIADHVGQTMMISVNVKTAKGIPRRCCNGVFVSFPFFLQQVPFCTTRCQKQTVNPWFNETFSVKQVITEDFIDYLSHNALEIELWGAPDSKIDPEEEAIAKQVVQVGEFIEFDMKQAAEEEEEDDGEMDIAFLSEQLDDTKHELKVQRDVVKQAKAEREKADREKENLEAQKKQERVEFEAKIKALEEKSIKDAEAIAKLKASSGVCSVM</sequence>
<dbReference type="InterPro" id="IPR008984">
    <property type="entry name" value="SMAD_FHA_dom_sf"/>
</dbReference>
<dbReference type="PANTHER" id="PTHR24115">
    <property type="entry name" value="KINESIN-RELATED"/>
    <property type="match status" value="1"/>
</dbReference>
<evidence type="ECO:0000259" key="4">
    <source>
        <dbReference type="PROSITE" id="PS50067"/>
    </source>
</evidence>
<keyword evidence="1" id="KW-0067">ATP-binding</keyword>
<evidence type="ECO:0000313" key="6">
    <source>
        <dbReference type="Proteomes" id="UP001165160"/>
    </source>
</evidence>
<feature type="coiled-coil region" evidence="2">
    <location>
        <begin position="1152"/>
        <end position="1204"/>
    </location>
</feature>
<feature type="binding site" evidence="1">
    <location>
        <begin position="110"/>
        <end position="117"/>
    </location>
    <ligand>
        <name>ATP</name>
        <dbReference type="ChEBI" id="CHEBI:30616"/>
    </ligand>
</feature>
<protein>
    <recommendedName>
        <fullName evidence="4">Kinesin motor domain-containing protein</fullName>
    </recommendedName>
</protein>
<dbReference type="Pfam" id="PF00225">
    <property type="entry name" value="Kinesin"/>
    <property type="match status" value="1"/>
</dbReference>
<dbReference type="InterPro" id="IPR022140">
    <property type="entry name" value="Kinesin-like_KIF1-typ"/>
</dbReference>
<dbReference type="SUPFAM" id="SSF52540">
    <property type="entry name" value="P-loop containing nucleoside triphosphate hydrolases"/>
    <property type="match status" value="1"/>
</dbReference>
<dbReference type="Pfam" id="PF12423">
    <property type="entry name" value="KIF1B"/>
    <property type="match status" value="1"/>
</dbReference>
<keyword evidence="1" id="KW-0547">Nucleotide-binding</keyword>
<dbReference type="Pfam" id="PF00498">
    <property type="entry name" value="FHA"/>
    <property type="match status" value="1"/>
</dbReference>
<dbReference type="GO" id="GO:0007018">
    <property type="term" value="P:microtubule-based movement"/>
    <property type="evidence" value="ECO:0007669"/>
    <property type="project" value="InterPro"/>
</dbReference>
<feature type="coiled-coil region" evidence="2">
    <location>
        <begin position="449"/>
        <end position="495"/>
    </location>
</feature>
<dbReference type="InterPro" id="IPR036961">
    <property type="entry name" value="Kinesin_motor_dom_sf"/>
</dbReference>
<dbReference type="GO" id="GO:0003777">
    <property type="term" value="F:microtubule motor activity"/>
    <property type="evidence" value="ECO:0007669"/>
    <property type="project" value="InterPro"/>
</dbReference>
<dbReference type="InterPro" id="IPR027417">
    <property type="entry name" value="P-loop_NTPase"/>
</dbReference>
<organism evidence="5 6">
    <name type="scientific">Triparma verrucosa</name>
    <dbReference type="NCBI Taxonomy" id="1606542"/>
    <lineage>
        <taxon>Eukaryota</taxon>
        <taxon>Sar</taxon>
        <taxon>Stramenopiles</taxon>
        <taxon>Ochrophyta</taxon>
        <taxon>Bolidophyceae</taxon>
        <taxon>Parmales</taxon>
        <taxon>Triparmaceae</taxon>
        <taxon>Triparma</taxon>
    </lineage>
</organism>
<comment type="similarity">
    <text evidence="1">Belongs to the TRAFAC class myosin-kinesin ATPase superfamily. Kinesin family.</text>
</comment>
<dbReference type="InterPro" id="IPR027640">
    <property type="entry name" value="Kinesin-like_fam"/>
</dbReference>
<dbReference type="InterPro" id="IPR035892">
    <property type="entry name" value="C2_domain_sf"/>
</dbReference>
<dbReference type="GO" id="GO:0005524">
    <property type="term" value="F:ATP binding"/>
    <property type="evidence" value="ECO:0007669"/>
    <property type="project" value="UniProtKB-UniRule"/>
</dbReference>
<dbReference type="Gene3D" id="3.40.850.10">
    <property type="entry name" value="Kinesin motor domain"/>
    <property type="match status" value="1"/>
</dbReference>
<accession>A0A9W7C6C4</accession>
<dbReference type="Proteomes" id="UP001165160">
    <property type="component" value="Unassembled WGS sequence"/>
</dbReference>
<dbReference type="AlphaFoldDB" id="A0A9W7C6C4"/>
<dbReference type="InterPro" id="IPR001752">
    <property type="entry name" value="Kinesin_motor_dom"/>
</dbReference>
<proteinExistence type="inferred from homology"/>
<evidence type="ECO:0000256" key="1">
    <source>
        <dbReference type="PROSITE-ProRule" id="PRU00283"/>
    </source>
</evidence>
<dbReference type="PROSITE" id="PS50067">
    <property type="entry name" value="KINESIN_MOTOR_2"/>
    <property type="match status" value="1"/>
</dbReference>
<feature type="compositionally biased region" description="Polar residues" evidence="3">
    <location>
        <begin position="402"/>
        <end position="431"/>
    </location>
</feature>
<keyword evidence="6" id="KW-1185">Reference proteome</keyword>
<dbReference type="SUPFAM" id="SSF49562">
    <property type="entry name" value="C2 domain (Calcium/lipid-binding domain, CaLB)"/>
    <property type="match status" value="1"/>
</dbReference>
<reference evidence="6" key="1">
    <citation type="journal article" date="2023" name="Commun. Biol.">
        <title>Genome analysis of Parmales, the sister group of diatoms, reveals the evolutionary specialization of diatoms from phago-mixotrophs to photoautotrophs.</title>
        <authorList>
            <person name="Ban H."/>
            <person name="Sato S."/>
            <person name="Yoshikawa S."/>
            <person name="Yamada K."/>
            <person name="Nakamura Y."/>
            <person name="Ichinomiya M."/>
            <person name="Sato N."/>
            <person name="Blanc-Mathieu R."/>
            <person name="Endo H."/>
            <person name="Kuwata A."/>
            <person name="Ogata H."/>
        </authorList>
    </citation>
    <scope>NUCLEOTIDE SEQUENCE [LARGE SCALE GENOMIC DNA]</scope>
    <source>
        <strain evidence="6">NIES 3699</strain>
    </source>
</reference>
<dbReference type="GO" id="GO:0008017">
    <property type="term" value="F:microtubule binding"/>
    <property type="evidence" value="ECO:0007669"/>
    <property type="project" value="InterPro"/>
</dbReference>
<comment type="caution">
    <text evidence="5">The sequence shown here is derived from an EMBL/GenBank/DDBJ whole genome shotgun (WGS) entry which is preliminary data.</text>
</comment>
<keyword evidence="1" id="KW-0505">Motor protein</keyword>
<feature type="region of interest" description="Disordered" evidence="3">
    <location>
        <begin position="401"/>
        <end position="436"/>
    </location>
</feature>
<name>A0A9W7C6C4_9STRA</name>
<keyword evidence="2" id="KW-0175">Coiled coil</keyword>